<keyword evidence="2" id="KW-0282">Flagellum</keyword>
<accession>A0A2W5WU35</accession>
<dbReference type="EMBL" id="QKWH01000002">
    <property type="protein sequence ID" value="PZR54133.1"/>
    <property type="molecule type" value="Genomic_DNA"/>
</dbReference>
<evidence type="ECO:0000256" key="1">
    <source>
        <dbReference type="SAM" id="MobiDB-lite"/>
    </source>
</evidence>
<dbReference type="Pfam" id="PF06289">
    <property type="entry name" value="FlbD"/>
    <property type="match status" value="1"/>
</dbReference>
<comment type="caution">
    <text evidence="2">The sequence shown here is derived from an EMBL/GenBank/DDBJ whole genome shotgun (WGS) entry which is preliminary data.</text>
</comment>
<gene>
    <name evidence="2" type="ORF">DNL40_04135</name>
</gene>
<keyword evidence="3" id="KW-1185">Reference proteome</keyword>
<reference evidence="2 3" key="1">
    <citation type="submission" date="2018-06" db="EMBL/GenBank/DDBJ databases">
        <title>Whole genome sequencing of a novel hydrocarbon degrading bacterial strain, PW21 isolated from oil contaminated produced water sample.</title>
        <authorList>
            <person name="Nagkirti P."/>
            <person name="Shaikh A."/>
            <person name="Gowdaman V."/>
            <person name="Engineer A.E."/>
            <person name="Dagar S."/>
            <person name="Dhakephalkar P.K."/>
        </authorList>
    </citation>
    <scope>NUCLEOTIDE SEQUENCE [LARGE SCALE GENOMIC DNA]</scope>
    <source>
        <strain evidence="2 3">PW21</strain>
    </source>
</reference>
<keyword evidence="2" id="KW-0969">Cilium</keyword>
<keyword evidence="2" id="KW-0966">Cell projection</keyword>
<evidence type="ECO:0000313" key="3">
    <source>
        <dbReference type="Proteomes" id="UP000248783"/>
    </source>
</evidence>
<dbReference type="PANTHER" id="PTHR39185">
    <property type="entry name" value="SWARMING MOTILITY PROTEIN SWRD"/>
    <property type="match status" value="1"/>
</dbReference>
<dbReference type="Proteomes" id="UP000248783">
    <property type="component" value="Unassembled WGS sequence"/>
</dbReference>
<sequence length="101" mass="10934">MIIVTRLNGTPFGVNPDLIQRVETAPDTILTLVDGSKYVITETLQDVIRLVTEHKATVLAHARDMPSTVSEPEDTAPHLVVHEGGNGDDPPPPVPLRPRSP</sequence>
<evidence type="ECO:0000313" key="2">
    <source>
        <dbReference type="EMBL" id="PZR54133.1"/>
    </source>
</evidence>
<organism evidence="2 3">
    <name type="scientific">Xylanimonas oleitrophica</name>
    <dbReference type="NCBI Taxonomy" id="2607479"/>
    <lineage>
        <taxon>Bacteria</taxon>
        <taxon>Bacillati</taxon>
        <taxon>Actinomycetota</taxon>
        <taxon>Actinomycetes</taxon>
        <taxon>Micrococcales</taxon>
        <taxon>Promicromonosporaceae</taxon>
        <taxon>Xylanimonas</taxon>
    </lineage>
</organism>
<feature type="region of interest" description="Disordered" evidence="1">
    <location>
        <begin position="62"/>
        <end position="101"/>
    </location>
</feature>
<dbReference type="PANTHER" id="PTHR39185:SF1">
    <property type="entry name" value="SWARMING MOTILITY PROTEIN SWRD"/>
    <property type="match status" value="1"/>
</dbReference>
<dbReference type="InterPro" id="IPR009384">
    <property type="entry name" value="SwrD-like"/>
</dbReference>
<name>A0A2W5WU35_9MICO</name>
<proteinExistence type="predicted"/>
<feature type="compositionally biased region" description="Pro residues" evidence="1">
    <location>
        <begin position="89"/>
        <end position="101"/>
    </location>
</feature>
<protein>
    <submittedName>
        <fullName evidence="2">Flagellar protein FlbD</fullName>
    </submittedName>
</protein>
<dbReference type="AlphaFoldDB" id="A0A2W5WU35"/>